<dbReference type="InterPro" id="IPR011009">
    <property type="entry name" value="Kinase-like_dom_sf"/>
</dbReference>
<dbReference type="Gene3D" id="3.90.1200.10">
    <property type="match status" value="1"/>
</dbReference>
<dbReference type="PANTHER" id="PTHR47829:SF1">
    <property type="entry name" value="HAD FAMILY PHOSPHATASE"/>
    <property type="match status" value="1"/>
</dbReference>
<feature type="domain" description="Aminoglycoside phosphotransferase" evidence="1">
    <location>
        <begin position="38"/>
        <end position="262"/>
    </location>
</feature>
<gene>
    <name evidence="2" type="ORF">GW534_04225</name>
</gene>
<dbReference type="InterPro" id="IPR002575">
    <property type="entry name" value="Aminoglycoside_PTrfase"/>
</dbReference>
<accession>A0ABX0A4T9</accession>
<evidence type="ECO:0000313" key="3">
    <source>
        <dbReference type="Proteomes" id="UP000743899"/>
    </source>
</evidence>
<keyword evidence="3" id="KW-1185">Reference proteome</keyword>
<reference evidence="2 3" key="1">
    <citation type="submission" date="2020-01" db="EMBL/GenBank/DDBJ databases">
        <title>A novel Bacillus sp. from Pasinler.</title>
        <authorList>
            <person name="Adiguzel A."/>
            <person name="Ay H."/>
            <person name="Baltaci M.O."/>
        </authorList>
    </citation>
    <scope>NUCLEOTIDE SEQUENCE [LARGE SCALE GENOMIC DNA]</scope>
    <source>
        <strain evidence="2 3">P1</strain>
    </source>
</reference>
<protein>
    <submittedName>
        <fullName evidence="2">Phosphotransferase family protein</fullName>
    </submittedName>
</protein>
<name>A0ABX0A4T9_9BACI</name>
<dbReference type="RefSeq" id="WP_161919817.1">
    <property type="nucleotide sequence ID" value="NZ_JAACYS010000012.1"/>
</dbReference>
<dbReference type="Proteomes" id="UP000743899">
    <property type="component" value="Unassembled WGS sequence"/>
</dbReference>
<dbReference type="PANTHER" id="PTHR47829">
    <property type="entry name" value="HYDROLASE, PUTATIVE (AFU_ORTHOLOGUE AFUA_1G12880)-RELATED"/>
    <property type="match status" value="1"/>
</dbReference>
<dbReference type="InterPro" id="IPR052898">
    <property type="entry name" value="ACAD10-like"/>
</dbReference>
<evidence type="ECO:0000259" key="1">
    <source>
        <dbReference type="Pfam" id="PF01636"/>
    </source>
</evidence>
<sequence>MLSETIPIREGEELDEQKIIPFIKEHIKELPKDAPVSIKQFSAGRSNLTYLIKIGEWEAVLRRPPNGPVAPKAHDMEREYTILKEVYQFFPAAPTPYLLADESIIGRPFFLMERKKGIVLDEKLPDYITETKQLGKQISEKMVDTLVQLHSIDYTKTKLVTMTKPEGFLERQVHGWIKRFEMAKTEEVAQFEKLKRWLVSNIPQSPEPTIIHYDYKLNNIMFNDDLNEIVGVFDWEMTTVGDPLADLGVVCGYIIEKDDSELLKQPDEQRPLTAMPGFMTRREFIENYAKKSGRDVRHMNFYLTFAYLKLAGILQQIYYRYKKGQTKDERFKYLNVYAKNLIQYAIELTSEKF</sequence>
<evidence type="ECO:0000313" key="2">
    <source>
        <dbReference type="EMBL" id="NCU16979.1"/>
    </source>
</evidence>
<dbReference type="EMBL" id="JAACYS010000012">
    <property type="protein sequence ID" value="NCU16979.1"/>
    <property type="molecule type" value="Genomic_DNA"/>
</dbReference>
<comment type="caution">
    <text evidence="2">The sequence shown here is derived from an EMBL/GenBank/DDBJ whole genome shotgun (WGS) entry which is preliminary data.</text>
</comment>
<dbReference type="SUPFAM" id="SSF56112">
    <property type="entry name" value="Protein kinase-like (PK-like)"/>
    <property type="match status" value="1"/>
</dbReference>
<dbReference type="CDD" id="cd05154">
    <property type="entry name" value="ACAD10_11_N-like"/>
    <property type="match status" value="1"/>
</dbReference>
<organism evidence="2 3">
    <name type="scientific">Pallidibacillus pasinlerensis</name>
    <dbReference type="NCBI Taxonomy" id="2703818"/>
    <lineage>
        <taxon>Bacteria</taxon>
        <taxon>Bacillati</taxon>
        <taxon>Bacillota</taxon>
        <taxon>Bacilli</taxon>
        <taxon>Bacillales</taxon>
        <taxon>Bacillaceae</taxon>
        <taxon>Pallidibacillus</taxon>
    </lineage>
</organism>
<dbReference type="Gene3D" id="3.30.200.20">
    <property type="entry name" value="Phosphorylase Kinase, domain 1"/>
    <property type="match status" value="1"/>
</dbReference>
<proteinExistence type="predicted"/>
<dbReference type="InterPro" id="IPR041726">
    <property type="entry name" value="ACAD10_11_N"/>
</dbReference>
<dbReference type="Pfam" id="PF01636">
    <property type="entry name" value="APH"/>
    <property type="match status" value="1"/>
</dbReference>